<evidence type="ECO:0000313" key="3">
    <source>
        <dbReference type="Proteomes" id="UP000004846"/>
    </source>
</evidence>
<dbReference type="Pfam" id="PF09643">
    <property type="entry name" value="YopX"/>
    <property type="match status" value="1"/>
</dbReference>
<comment type="caution">
    <text evidence="2">The sequence shown here is derived from an EMBL/GenBank/DDBJ whole genome shotgun (WGS) entry which is preliminary data.</text>
</comment>
<proteinExistence type="predicted"/>
<dbReference type="AlphaFoldDB" id="A0A125W413"/>
<dbReference type="Gene3D" id="2.30.30.290">
    <property type="entry name" value="YopX-like domains"/>
    <property type="match status" value="1"/>
</dbReference>
<name>A0A125W413_ENTFL</name>
<dbReference type="InterPro" id="IPR019096">
    <property type="entry name" value="YopX_protein"/>
</dbReference>
<dbReference type="SUPFAM" id="SSF159006">
    <property type="entry name" value="YopX-like"/>
    <property type="match status" value="1"/>
</dbReference>
<dbReference type="RefSeq" id="WP_002402430.1">
    <property type="nucleotide sequence ID" value="NZ_GL454469.1"/>
</dbReference>
<sequence length="151" mass="17502">MIPKFRAWDKRSKEMWKVSTLHIEDEYVDLFKKNIYENPLNDPWAKFGDAILMQATGFKDDNGVEIFEGDVVNIHWFYTDYDPETLGAIENEATAEKVVITKEFGNLGFWWNSGDDWVDLATLALTVQLHEESFELLGNIHENPELLEGTE</sequence>
<protein>
    <recommendedName>
        <fullName evidence="1">YopX protein domain-containing protein</fullName>
    </recommendedName>
</protein>
<gene>
    <name evidence="2" type="ORF">HMPREF9498_02213</name>
</gene>
<dbReference type="InterPro" id="IPR010024">
    <property type="entry name" value="CHP16711"/>
</dbReference>
<evidence type="ECO:0000313" key="2">
    <source>
        <dbReference type="EMBL" id="EFM82202.1"/>
    </source>
</evidence>
<dbReference type="Proteomes" id="UP000004846">
    <property type="component" value="Unassembled WGS sequence"/>
</dbReference>
<dbReference type="InterPro" id="IPR023385">
    <property type="entry name" value="YopX-like_C"/>
</dbReference>
<dbReference type="EMBL" id="AEBR01000073">
    <property type="protein sequence ID" value="EFM82202.1"/>
    <property type="molecule type" value="Genomic_DNA"/>
</dbReference>
<evidence type="ECO:0000259" key="1">
    <source>
        <dbReference type="Pfam" id="PF09643"/>
    </source>
</evidence>
<dbReference type="NCBIfam" id="TIGR01671">
    <property type="entry name" value="phage_TIGR01671"/>
    <property type="match status" value="1"/>
</dbReference>
<accession>A0A125W413</accession>
<organism evidence="2 3">
    <name type="scientific">Enterococcus faecalis TX4248</name>
    <dbReference type="NCBI Taxonomy" id="749495"/>
    <lineage>
        <taxon>Bacteria</taxon>
        <taxon>Bacillati</taxon>
        <taxon>Bacillota</taxon>
        <taxon>Bacilli</taxon>
        <taxon>Lactobacillales</taxon>
        <taxon>Enterococcaceae</taxon>
        <taxon>Enterococcus</taxon>
    </lineage>
</organism>
<dbReference type="HOGENOM" id="CLU_107462_3_1_9"/>
<reference evidence="2 3" key="1">
    <citation type="submission" date="2010-07" db="EMBL/GenBank/DDBJ databases">
        <authorList>
            <person name="Sid Ahmed O."/>
        </authorList>
    </citation>
    <scope>NUCLEOTIDE SEQUENCE [LARGE SCALE GENOMIC DNA]</scope>
    <source>
        <strain evidence="2 3">TX4248</strain>
    </source>
</reference>
<feature type="domain" description="YopX protein" evidence="1">
    <location>
        <begin position="4"/>
        <end position="148"/>
    </location>
</feature>